<dbReference type="AlphaFoldDB" id="A0A814CV17"/>
<evidence type="ECO:0000256" key="6">
    <source>
        <dbReference type="ARBA" id="ARBA00022726"/>
    </source>
</evidence>
<evidence type="ECO:0000256" key="1">
    <source>
        <dbReference type="ARBA" id="ARBA00001946"/>
    </source>
</evidence>
<dbReference type="EC" id="2.7.1.20" evidence="4"/>
<dbReference type="InterPro" id="IPR029056">
    <property type="entry name" value="Ribokinase-like"/>
</dbReference>
<evidence type="ECO:0000256" key="7">
    <source>
        <dbReference type="ARBA" id="ARBA00022741"/>
    </source>
</evidence>
<feature type="domain" description="Carbohydrate kinase PfkB" evidence="11">
    <location>
        <begin position="347"/>
        <end position="598"/>
    </location>
</feature>
<dbReference type="PANTHER" id="PTHR45769">
    <property type="entry name" value="ADENOSINE KINASE"/>
    <property type="match status" value="1"/>
</dbReference>
<dbReference type="CDD" id="cd01168">
    <property type="entry name" value="adenosine_kinase"/>
    <property type="match status" value="1"/>
</dbReference>
<keyword evidence="8" id="KW-0418">Kinase</keyword>
<feature type="active site" description="Proton acceptor" evidence="10">
    <location>
        <position position="562"/>
    </location>
</feature>
<proteinExistence type="inferred from homology"/>
<dbReference type="InterPro" id="IPR001805">
    <property type="entry name" value="Adenokinase"/>
</dbReference>
<comment type="pathway">
    <text evidence="2">Purine metabolism; AMP biosynthesis via salvage pathway; AMP from adenosine: step 1/1.</text>
</comment>
<evidence type="ECO:0000256" key="2">
    <source>
        <dbReference type="ARBA" id="ARBA00004801"/>
    </source>
</evidence>
<keyword evidence="14" id="KW-1185">Reference proteome</keyword>
<dbReference type="Proteomes" id="UP000681722">
    <property type="component" value="Unassembled WGS sequence"/>
</dbReference>
<evidence type="ECO:0000256" key="10">
    <source>
        <dbReference type="PIRSR" id="PIRSR601805-1"/>
    </source>
</evidence>
<evidence type="ECO:0000256" key="9">
    <source>
        <dbReference type="ARBA" id="ARBA00022840"/>
    </source>
</evidence>
<sequence>MSNTLKEILQNQKGYTEIPKWHFSTNNSDNESINEYDIMLKVLADSNRFNPAALQHDVDKFEEYMKSKAEAIAKRARRTIKEMMYKRHDEIIERFQPTTKELSTKKDAQNYIETHLPQFKTDLRKLNTEIENELTACIRIKTDAGLEIDWNETIKITEESPTPVTQGGQINYNNLANYPFYKIYSTGEGRSIAGSDKYFVYQDNNDLCVVDPHAKYRIVIPVKEIEPRNATDGNSKLVDVVDICWCRSQRYFIVLTDDTVFTLDPNTKRLSEVEEIQLPKGKEFWRCTPSSATVQRTSSSSIFNTITEKKSTENDPVSSQTPILSDGTFFGIGNPLLDITATQPHVATFMGCVGDDLHHESLKQVAELAGLTLAYQIKPHLATGKCAILITPNNRSMVASLGASQHFSIDHFENPENWAYVQKAKIICSEGYFVVSSRDAFMEVCEYANLKRKMLCMTLSAVYICEEKYGGRILSALQYADFVLGCEEEAKVFGKVQLQVDSNDIHTIIKAIRDSPKMYPSRQRVVLITKIPDWTLVATSDGVKEYLWKKPSKIVDTNGCGDALAGAYVALNKTIDECVKAGLYCEYEKLQQMGCQFPDKVSYNPATFFTSVDEESYL</sequence>
<keyword evidence="5" id="KW-0808">Transferase</keyword>
<reference evidence="12" key="1">
    <citation type="submission" date="2021-02" db="EMBL/GenBank/DDBJ databases">
        <authorList>
            <person name="Nowell W R."/>
        </authorList>
    </citation>
    <scope>NUCLEOTIDE SEQUENCE</scope>
</reference>
<evidence type="ECO:0000259" key="11">
    <source>
        <dbReference type="Pfam" id="PF00294"/>
    </source>
</evidence>
<dbReference type="Gene3D" id="3.40.1190.20">
    <property type="match status" value="1"/>
</dbReference>
<keyword evidence="9" id="KW-0067">ATP-binding</keyword>
<evidence type="ECO:0000313" key="13">
    <source>
        <dbReference type="EMBL" id="CAF3724330.1"/>
    </source>
</evidence>
<accession>A0A814CV17</accession>
<dbReference type="OrthoDB" id="432447at2759"/>
<organism evidence="12 14">
    <name type="scientific">Didymodactylos carnosus</name>
    <dbReference type="NCBI Taxonomy" id="1234261"/>
    <lineage>
        <taxon>Eukaryota</taxon>
        <taxon>Metazoa</taxon>
        <taxon>Spiralia</taxon>
        <taxon>Gnathifera</taxon>
        <taxon>Rotifera</taxon>
        <taxon>Eurotatoria</taxon>
        <taxon>Bdelloidea</taxon>
        <taxon>Philodinida</taxon>
        <taxon>Philodinidae</taxon>
        <taxon>Didymodactylos</taxon>
    </lineage>
</organism>
<evidence type="ECO:0000313" key="12">
    <source>
        <dbReference type="EMBL" id="CAF0948405.1"/>
    </source>
</evidence>
<dbReference type="GO" id="GO:0005829">
    <property type="term" value="C:cytosol"/>
    <property type="evidence" value="ECO:0007669"/>
    <property type="project" value="TreeGrafter"/>
</dbReference>
<keyword evidence="6" id="KW-0660">Purine salvage</keyword>
<comment type="similarity">
    <text evidence="3">Belongs to the carbohydrate kinase PfkB family.</text>
</comment>
<dbReference type="GO" id="GO:0006166">
    <property type="term" value="P:purine ribonucleoside salvage"/>
    <property type="evidence" value="ECO:0007669"/>
    <property type="project" value="UniProtKB-KW"/>
</dbReference>
<dbReference type="GO" id="GO:0005524">
    <property type="term" value="F:ATP binding"/>
    <property type="evidence" value="ECO:0007669"/>
    <property type="project" value="UniProtKB-KW"/>
</dbReference>
<dbReference type="SUPFAM" id="SSF53613">
    <property type="entry name" value="Ribokinase-like"/>
    <property type="match status" value="1"/>
</dbReference>
<dbReference type="GO" id="GO:0044209">
    <property type="term" value="P:AMP salvage"/>
    <property type="evidence" value="ECO:0007669"/>
    <property type="project" value="UniProtKB-UniPathway"/>
</dbReference>
<comment type="caution">
    <text evidence="12">The sequence shown here is derived from an EMBL/GenBank/DDBJ whole genome shotgun (WGS) entry which is preliminary data.</text>
</comment>
<evidence type="ECO:0000313" key="14">
    <source>
        <dbReference type="Proteomes" id="UP000663829"/>
    </source>
</evidence>
<dbReference type="GO" id="GO:0005634">
    <property type="term" value="C:nucleus"/>
    <property type="evidence" value="ECO:0007669"/>
    <property type="project" value="TreeGrafter"/>
</dbReference>
<protein>
    <recommendedName>
        <fullName evidence="4">adenosine kinase</fullName>
        <ecNumber evidence="4">2.7.1.20</ecNumber>
    </recommendedName>
</protein>
<dbReference type="EMBL" id="CAJOBC010002264">
    <property type="protein sequence ID" value="CAF3724330.1"/>
    <property type="molecule type" value="Genomic_DNA"/>
</dbReference>
<evidence type="ECO:0000256" key="5">
    <source>
        <dbReference type="ARBA" id="ARBA00022679"/>
    </source>
</evidence>
<gene>
    <name evidence="12" type="ORF">GPM918_LOCUS11101</name>
    <name evidence="13" type="ORF">SRO942_LOCUS11102</name>
</gene>
<dbReference type="InterPro" id="IPR011611">
    <property type="entry name" value="PfkB_dom"/>
</dbReference>
<dbReference type="EMBL" id="CAJNOQ010002264">
    <property type="protein sequence ID" value="CAF0948405.1"/>
    <property type="molecule type" value="Genomic_DNA"/>
</dbReference>
<keyword evidence="7" id="KW-0547">Nucleotide-binding</keyword>
<evidence type="ECO:0000256" key="4">
    <source>
        <dbReference type="ARBA" id="ARBA00012119"/>
    </source>
</evidence>
<evidence type="ECO:0000256" key="8">
    <source>
        <dbReference type="ARBA" id="ARBA00022777"/>
    </source>
</evidence>
<evidence type="ECO:0000256" key="3">
    <source>
        <dbReference type="ARBA" id="ARBA00010688"/>
    </source>
</evidence>
<dbReference type="PANTHER" id="PTHR45769:SF3">
    <property type="entry name" value="ADENOSINE KINASE"/>
    <property type="match status" value="1"/>
</dbReference>
<dbReference type="GO" id="GO:0004001">
    <property type="term" value="F:adenosine kinase activity"/>
    <property type="evidence" value="ECO:0007669"/>
    <property type="project" value="UniProtKB-EC"/>
</dbReference>
<dbReference type="GO" id="GO:0006144">
    <property type="term" value="P:purine nucleobase metabolic process"/>
    <property type="evidence" value="ECO:0007669"/>
    <property type="project" value="TreeGrafter"/>
</dbReference>
<dbReference type="UniPathway" id="UPA00588">
    <property type="reaction ID" value="UER00659"/>
</dbReference>
<comment type="cofactor">
    <cofactor evidence="1">
        <name>Mg(2+)</name>
        <dbReference type="ChEBI" id="CHEBI:18420"/>
    </cofactor>
</comment>
<dbReference type="PRINTS" id="PR00989">
    <property type="entry name" value="ADENOKINASE"/>
</dbReference>
<dbReference type="Pfam" id="PF00294">
    <property type="entry name" value="PfkB"/>
    <property type="match status" value="1"/>
</dbReference>
<dbReference type="Proteomes" id="UP000663829">
    <property type="component" value="Unassembled WGS sequence"/>
</dbReference>
<name>A0A814CV17_9BILA</name>